<accession>A0A222FGD1</accession>
<protein>
    <submittedName>
        <fullName evidence="4">Peptide chain release factor H</fullName>
    </submittedName>
</protein>
<evidence type="ECO:0000256" key="1">
    <source>
        <dbReference type="ARBA" id="ARBA00010835"/>
    </source>
</evidence>
<comment type="similarity">
    <text evidence="1">Belongs to the prokaryotic/mitochondrial release factor family.</text>
</comment>
<dbReference type="OrthoDB" id="9815709at2"/>
<evidence type="ECO:0000259" key="3">
    <source>
        <dbReference type="PROSITE" id="PS00745"/>
    </source>
</evidence>
<dbReference type="KEGG" id="bsan:CHH28_02955"/>
<dbReference type="SUPFAM" id="SSF75620">
    <property type="entry name" value="Release factor"/>
    <property type="match status" value="1"/>
</dbReference>
<dbReference type="PANTHER" id="PTHR43804">
    <property type="entry name" value="LD18447P"/>
    <property type="match status" value="1"/>
</dbReference>
<dbReference type="NCBIfam" id="TIGR03072">
    <property type="entry name" value="release_prfH"/>
    <property type="match status" value="1"/>
</dbReference>
<name>A0A222FGD1_9GAMM</name>
<sequence>MWVVQLSAGQGPEECSRAVGLALQRLQHEAQQQQVSCQILEQHPGRQPGCFKSVLLAMRGQQAQILAQRWQGPMQWLCTSPYRPRHKRKNWFFSGQVFELPESPPASSDGACLDNDIDYQSCRSSGAGGQHVNTTNSAVQAWHRPSGIRVRVESERSQHANKKLARALIQHKLQQQRQSESAQQEQQRWQQHQQLQRGGAMRCFHGPQFREA</sequence>
<dbReference type="EMBL" id="CP022530">
    <property type="protein sequence ID" value="ASP37692.1"/>
    <property type="molecule type" value="Genomic_DNA"/>
</dbReference>
<organism evidence="4 5">
    <name type="scientific">Bacterioplanes sanyensis</name>
    <dbReference type="NCBI Taxonomy" id="1249553"/>
    <lineage>
        <taxon>Bacteria</taxon>
        <taxon>Pseudomonadati</taxon>
        <taxon>Pseudomonadota</taxon>
        <taxon>Gammaproteobacteria</taxon>
        <taxon>Oceanospirillales</taxon>
        <taxon>Oceanospirillaceae</taxon>
        <taxon>Bacterioplanes</taxon>
    </lineage>
</organism>
<feature type="domain" description="Prokaryotic-type class I peptide chain release factors" evidence="3">
    <location>
        <begin position="123"/>
        <end position="139"/>
    </location>
</feature>
<dbReference type="InterPro" id="IPR017509">
    <property type="entry name" value="PrfH"/>
</dbReference>
<reference evidence="4 5" key="1">
    <citation type="submission" date="2017-07" db="EMBL/GenBank/DDBJ databases">
        <title>Annotated genome sequence of Bacterioplanes sanyensis isolated from Red Sea.</title>
        <authorList>
            <person name="Rehman Z.U."/>
        </authorList>
    </citation>
    <scope>NUCLEOTIDE SEQUENCE [LARGE SCALE GENOMIC DNA]</scope>
    <source>
        <strain evidence="4 5">NV9</strain>
    </source>
</reference>
<keyword evidence="5" id="KW-1185">Reference proteome</keyword>
<evidence type="ECO:0000313" key="4">
    <source>
        <dbReference type="EMBL" id="ASP37692.1"/>
    </source>
</evidence>
<dbReference type="RefSeq" id="WP_094058902.1">
    <property type="nucleotide sequence ID" value="NZ_CP022530.1"/>
</dbReference>
<proteinExistence type="inferred from homology"/>
<dbReference type="InterPro" id="IPR045853">
    <property type="entry name" value="Pep_chain_release_fac_I_sf"/>
</dbReference>
<dbReference type="PROSITE" id="PS00745">
    <property type="entry name" value="RF_PROK_I"/>
    <property type="match status" value="1"/>
</dbReference>
<evidence type="ECO:0000313" key="5">
    <source>
        <dbReference type="Proteomes" id="UP000202440"/>
    </source>
</evidence>
<dbReference type="GO" id="GO:0003747">
    <property type="term" value="F:translation release factor activity"/>
    <property type="evidence" value="ECO:0007669"/>
    <property type="project" value="InterPro"/>
</dbReference>
<dbReference type="Proteomes" id="UP000202440">
    <property type="component" value="Chromosome"/>
</dbReference>
<feature type="region of interest" description="Disordered" evidence="2">
    <location>
        <begin position="172"/>
        <end position="200"/>
    </location>
</feature>
<dbReference type="PANTHER" id="PTHR43804:SF9">
    <property type="entry name" value="PEPTIDE CHAIN RELEASE FACTOR HOMOLOG-RELATED"/>
    <property type="match status" value="1"/>
</dbReference>
<feature type="compositionally biased region" description="Low complexity" evidence="2">
    <location>
        <begin position="173"/>
        <end position="196"/>
    </location>
</feature>
<dbReference type="Pfam" id="PF00472">
    <property type="entry name" value="RF-1"/>
    <property type="match status" value="1"/>
</dbReference>
<dbReference type="InterPro" id="IPR000352">
    <property type="entry name" value="Pep_chain_release_fac_I"/>
</dbReference>
<evidence type="ECO:0000256" key="2">
    <source>
        <dbReference type="SAM" id="MobiDB-lite"/>
    </source>
</evidence>
<dbReference type="InterPro" id="IPR050057">
    <property type="entry name" value="Prokaryotic/Mito_RF"/>
</dbReference>
<gene>
    <name evidence="4" type="ORF">CHH28_02955</name>
</gene>
<dbReference type="Gene3D" id="3.30.160.20">
    <property type="match status" value="1"/>
</dbReference>
<dbReference type="AlphaFoldDB" id="A0A222FGD1"/>
<dbReference type="Gene3D" id="3.30.70.1660">
    <property type="match status" value="1"/>
</dbReference>